<evidence type="ECO:0000313" key="1">
    <source>
        <dbReference type="EMBL" id="SHF89458.1"/>
    </source>
</evidence>
<accession>A0A1M5FDD8</accession>
<dbReference type="STRING" id="468056.SAMN05443549_101734"/>
<gene>
    <name evidence="1" type="ORF">SAMN05443549_101734</name>
</gene>
<dbReference type="Proteomes" id="UP000184516">
    <property type="component" value="Unassembled WGS sequence"/>
</dbReference>
<proteinExistence type="predicted"/>
<keyword evidence="2" id="KW-1185">Reference proteome</keyword>
<reference evidence="2" key="1">
    <citation type="submission" date="2016-11" db="EMBL/GenBank/DDBJ databases">
        <authorList>
            <person name="Varghese N."/>
            <person name="Submissions S."/>
        </authorList>
    </citation>
    <scope>NUCLEOTIDE SEQUENCE [LARGE SCALE GENOMIC DNA]</scope>
    <source>
        <strain evidence="2">DSM 19978</strain>
    </source>
</reference>
<dbReference type="EMBL" id="FQWB01000001">
    <property type="protein sequence ID" value="SHF89458.1"/>
    <property type="molecule type" value="Genomic_DNA"/>
</dbReference>
<evidence type="ECO:0000313" key="2">
    <source>
        <dbReference type="Proteomes" id="UP000184516"/>
    </source>
</evidence>
<dbReference type="OrthoDB" id="9920191at2"/>
<organism evidence="1 2">
    <name type="scientific">Flavobacterium fluvii</name>
    <dbReference type="NCBI Taxonomy" id="468056"/>
    <lineage>
        <taxon>Bacteria</taxon>
        <taxon>Pseudomonadati</taxon>
        <taxon>Bacteroidota</taxon>
        <taxon>Flavobacteriia</taxon>
        <taxon>Flavobacteriales</taxon>
        <taxon>Flavobacteriaceae</taxon>
        <taxon>Flavobacterium</taxon>
    </lineage>
</organism>
<name>A0A1M5FDD8_9FLAO</name>
<dbReference type="RefSeq" id="WP_141226065.1">
    <property type="nucleotide sequence ID" value="NZ_FQWB01000001.1"/>
</dbReference>
<protein>
    <submittedName>
        <fullName evidence="1">Uncharacterized protein</fullName>
    </submittedName>
</protein>
<dbReference type="AlphaFoldDB" id="A0A1M5FDD8"/>
<sequence length="95" mass="11408">MYFKDSEVDLMRSIFRRLDLKTIESLQLYVKDNDRRTGCTQVVYNKWKKPVCLFQNFESLSPYRMKLLMRLAEQIPYPIHITEPCEGIMTIGWKV</sequence>